<gene>
    <name evidence="2" type="ORF">J2S19_000277</name>
</gene>
<evidence type="ECO:0000259" key="1">
    <source>
        <dbReference type="PROSITE" id="PS51819"/>
    </source>
</evidence>
<protein>
    <submittedName>
        <fullName evidence="2">Enzyme related to lactoylglutathione lyase</fullName>
    </submittedName>
</protein>
<feature type="domain" description="VOC" evidence="1">
    <location>
        <begin position="12"/>
        <end position="134"/>
    </location>
</feature>
<dbReference type="InterPro" id="IPR037523">
    <property type="entry name" value="VOC_core"/>
</dbReference>
<keyword evidence="2" id="KW-0456">Lyase</keyword>
<dbReference type="Pfam" id="PF00903">
    <property type="entry name" value="Glyoxalase"/>
    <property type="match status" value="1"/>
</dbReference>
<dbReference type="InterPro" id="IPR029068">
    <property type="entry name" value="Glyas_Bleomycin-R_OHBP_Dase"/>
</dbReference>
<organism evidence="2 3">
    <name type="scientific">Metabacillus malikii</name>
    <dbReference type="NCBI Taxonomy" id="1504265"/>
    <lineage>
        <taxon>Bacteria</taxon>
        <taxon>Bacillati</taxon>
        <taxon>Bacillota</taxon>
        <taxon>Bacilli</taxon>
        <taxon>Bacillales</taxon>
        <taxon>Bacillaceae</taxon>
        <taxon>Metabacillus</taxon>
    </lineage>
</organism>
<reference evidence="2 3" key="1">
    <citation type="submission" date="2023-07" db="EMBL/GenBank/DDBJ databases">
        <title>Genomic Encyclopedia of Type Strains, Phase IV (KMG-IV): sequencing the most valuable type-strain genomes for metagenomic binning, comparative biology and taxonomic classification.</title>
        <authorList>
            <person name="Goeker M."/>
        </authorList>
    </citation>
    <scope>NUCLEOTIDE SEQUENCE [LARGE SCALE GENOMIC DNA]</scope>
    <source>
        <strain evidence="2 3">DSM 29005</strain>
    </source>
</reference>
<dbReference type="SUPFAM" id="SSF54593">
    <property type="entry name" value="Glyoxalase/Bleomycin resistance protein/Dihydroxybiphenyl dioxygenase"/>
    <property type="match status" value="1"/>
</dbReference>
<accession>A0ABT9ZB09</accession>
<name>A0ABT9ZB09_9BACI</name>
<dbReference type="GO" id="GO:0016829">
    <property type="term" value="F:lyase activity"/>
    <property type="evidence" value="ECO:0007669"/>
    <property type="project" value="UniProtKB-KW"/>
</dbReference>
<keyword evidence="3" id="KW-1185">Reference proteome</keyword>
<dbReference type="InterPro" id="IPR004360">
    <property type="entry name" value="Glyas_Fos-R_dOase_dom"/>
</dbReference>
<dbReference type="RefSeq" id="WP_307336048.1">
    <property type="nucleotide sequence ID" value="NZ_JAUSUD010000001.1"/>
</dbReference>
<proteinExistence type="predicted"/>
<evidence type="ECO:0000313" key="3">
    <source>
        <dbReference type="Proteomes" id="UP001234495"/>
    </source>
</evidence>
<dbReference type="PROSITE" id="PS51819">
    <property type="entry name" value="VOC"/>
    <property type="match status" value="1"/>
</dbReference>
<comment type="caution">
    <text evidence="2">The sequence shown here is derived from an EMBL/GenBank/DDBJ whole genome shotgun (WGS) entry which is preliminary data.</text>
</comment>
<dbReference type="Proteomes" id="UP001234495">
    <property type="component" value="Unassembled WGS sequence"/>
</dbReference>
<sequence>MSATDKKSLFSRVGYLYIPANNIDESIEWYQSKLGLTLKMPKFQDDIGNVAVLSPPEGDVVILLAETKDDTTANFLRNGLPFQTVTLNCPDLKYTHEKLKDSGVEVSEIRNRGENAKYFLITDPSGNLIEAAWSIWD</sequence>
<dbReference type="CDD" id="cd06587">
    <property type="entry name" value="VOC"/>
    <property type="match status" value="1"/>
</dbReference>
<evidence type="ECO:0000313" key="2">
    <source>
        <dbReference type="EMBL" id="MDQ0229027.1"/>
    </source>
</evidence>
<dbReference type="Gene3D" id="3.10.180.10">
    <property type="entry name" value="2,3-Dihydroxybiphenyl 1,2-Dioxygenase, domain 1"/>
    <property type="match status" value="1"/>
</dbReference>
<dbReference type="EMBL" id="JAUSUD010000001">
    <property type="protein sequence ID" value="MDQ0229027.1"/>
    <property type="molecule type" value="Genomic_DNA"/>
</dbReference>